<dbReference type="InParanoid" id="A0A2K1QGB2"/>
<feature type="compositionally biased region" description="Polar residues" evidence="1">
    <location>
        <begin position="59"/>
        <end position="71"/>
    </location>
</feature>
<feature type="region of interest" description="Disordered" evidence="1">
    <location>
        <begin position="702"/>
        <end position="737"/>
    </location>
</feature>
<gene>
    <name evidence="2" type="ORF">CAC42_1394</name>
</gene>
<keyword evidence="3" id="KW-1185">Reference proteome</keyword>
<dbReference type="EMBL" id="NKHZ01000089">
    <property type="protein sequence ID" value="PNS13903.1"/>
    <property type="molecule type" value="Genomic_DNA"/>
</dbReference>
<feature type="region of interest" description="Disordered" evidence="1">
    <location>
        <begin position="585"/>
        <end position="660"/>
    </location>
</feature>
<feature type="region of interest" description="Disordered" evidence="1">
    <location>
        <begin position="41"/>
        <end position="78"/>
    </location>
</feature>
<feature type="compositionally biased region" description="Pro residues" evidence="1">
    <location>
        <begin position="720"/>
        <end position="732"/>
    </location>
</feature>
<proteinExistence type="predicted"/>
<feature type="compositionally biased region" description="Polar residues" evidence="1">
    <location>
        <begin position="649"/>
        <end position="660"/>
    </location>
</feature>
<feature type="compositionally biased region" description="Polar residues" evidence="1">
    <location>
        <begin position="226"/>
        <end position="245"/>
    </location>
</feature>
<feature type="region of interest" description="Disordered" evidence="1">
    <location>
        <begin position="475"/>
        <end position="518"/>
    </location>
</feature>
<feature type="region of interest" description="Disordered" evidence="1">
    <location>
        <begin position="186"/>
        <end position="291"/>
    </location>
</feature>
<feature type="compositionally biased region" description="Low complexity" evidence="1">
    <location>
        <begin position="927"/>
        <end position="940"/>
    </location>
</feature>
<evidence type="ECO:0000256" key="1">
    <source>
        <dbReference type="SAM" id="MobiDB-lite"/>
    </source>
</evidence>
<dbReference type="OrthoDB" id="9975114at2759"/>
<feature type="compositionally biased region" description="Low complexity" evidence="1">
    <location>
        <begin position="594"/>
        <end position="613"/>
    </location>
</feature>
<feature type="compositionally biased region" description="Basic residues" evidence="1">
    <location>
        <begin position="628"/>
        <end position="642"/>
    </location>
</feature>
<feature type="region of interest" description="Disordered" evidence="1">
    <location>
        <begin position="867"/>
        <end position="940"/>
    </location>
</feature>
<feature type="region of interest" description="Disordered" evidence="1">
    <location>
        <begin position="532"/>
        <end position="551"/>
    </location>
</feature>
<evidence type="ECO:0000313" key="3">
    <source>
        <dbReference type="Proteomes" id="UP000243797"/>
    </source>
</evidence>
<organism evidence="2 3">
    <name type="scientific">Sphaceloma murrayae</name>
    <dbReference type="NCBI Taxonomy" id="2082308"/>
    <lineage>
        <taxon>Eukaryota</taxon>
        <taxon>Fungi</taxon>
        <taxon>Dikarya</taxon>
        <taxon>Ascomycota</taxon>
        <taxon>Pezizomycotina</taxon>
        <taxon>Dothideomycetes</taxon>
        <taxon>Dothideomycetidae</taxon>
        <taxon>Myriangiales</taxon>
        <taxon>Elsinoaceae</taxon>
        <taxon>Sphaceloma</taxon>
    </lineage>
</organism>
<dbReference type="STRING" id="2082308.A0A2K1QGB2"/>
<feature type="compositionally biased region" description="Polar residues" evidence="1">
    <location>
        <begin position="394"/>
        <end position="407"/>
    </location>
</feature>
<feature type="compositionally biased region" description="Basic and acidic residues" evidence="1">
    <location>
        <begin position="867"/>
        <end position="876"/>
    </location>
</feature>
<dbReference type="AlphaFoldDB" id="A0A2K1QGB2"/>
<dbReference type="Proteomes" id="UP000243797">
    <property type="component" value="Unassembled WGS sequence"/>
</dbReference>
<reference evidence="2 3" key="1">
    <citation type="submission" date="2017-06" db="EMBL/GenBank/DDBJ databases">
        <title>Draft genome sequence of a variant of Elsinoe murrayae.</title>
        <authorList>
            <person name="Cheng Q."/>
        </authorList>
    </citation>
    <scope>NUCLEOTIDE SEQUENCE [LARGE SCALE GENOMIC DNA]</scope>
    <source>
        <strain evidence="2 3">CQ-2017a</strain>
    </source>
</reference>
<sequence length="940" mass="102122">MRSITSKDSLRTASQFVRKAKSAGDNLREQDVVFTEAFTRQRPASKTVRQHGNAPSKLSEASTTYMPSATTEPAAYPGYRNSRLRSYGSFINAFRGKNDSKSTYQAGPFQYDQSLPPYNFTYEDGQIAPEHSIAQSPTPSAVPAAQKSSGSLKNRLKRIFSRERRDKSLLPAQHVSAKQFHFAVSTPEDDCADSVPKTHRVSTAEGQSQDTDIDSVRMSSEEQALRSRVTSWNSSTVAGATSPSAMGSKRLSSIRELPSQAHRCSADNESEADGRPSLHLRRKRQNNSEESRRLYDALRMQITSSENVHRTALGAVVEGSPAGNSTVRLGTGDVQESPLRLKSSSAKSSRPTIRAVSPDEGASKFSARCDHSLNEAGPEMLSATNMASKDARSRTVSSHCPPTSMKTDSAALDESQEFRTRRLEKAETRWKATLEEESPRISRALRVSAEQDPYRLGSLPTSPQTEGLPTAVRHIDSSIPPHYQGEETNHGNVVSPSLYSHPENPSPIRCGSPAGTSGTKVTVIGREVKKYSLDTPARARHGPSTSRPSNEWRAWATDQMTEFDDQQATQAFTLLDLEAGPGYAQIHQDDDADQSTSAAPSRTTSSPPSYARSDSLRHGSPLPLTGLRPRKMRQRMTKRKSSKALNAADNVTQSSCNSNERGLRALTTKVSQVSMGAIRRISSSTRMRSLSHTKTIKDTPSIATITDGATFSRPGSPEEAAPPPRPAPPTVSPSPSGLTLFPVPTRPAPIPPVRPSIPLTHSRDPSTSTAHTAMLMSSPTRTQSTILTSKARSSLDLRARFRPSRESTRETNINIRRKLIASEEGRKKGEVEIFEDQTLQRISEGPYAFGDGPFDLSAVDLRGLEGRNKSAGEGKENAPTGSNGGRPGKTVRPVVSLRTLRERKSGGLRWGDESPGQRMAGEFLKKAGGSPAGGSSPRFI</sequence>
<accession>A0A2K1QGB2</accession>
<comment type="caution">
    <text evidence="2">The sequence shown here is derived from an EMBL/GenBank/DDBJ whole genome shotgun (WGS) entry which is preliminary data.</text>
</comment>
<feature type="compositionally biased region" description="Low complexity" evidence="1">
    <location>
        <begin position="337"/>
        <end position="351"/>
    </location>
</feature>
<feature type="region of interest" description="Disordered" evidence="1">
    <location>
        <begin position="319"/>
        <end position="365"/>
    </location>
</feature>
<evidence type="ECO:0000313" key="2">
    <source>
        <dbReference type="EMBL" id="PNS13903.1"/>
    </source>
</evidence>
<feature type="region of interest" description="Disordered" evidence="1">
    <location>
        <begin position="132"/>
        <end position="154"/>
    </location>
</feature>
<name>A0A2K1QGB2_9PEZI</name>
<feature type="region of interest" description="Disordered" evidence="1">
    <location>
        <begin position="394"/>
        <end position="416"/>
    </location>
</feature>
<protein>
    <submittedName>
        <fullName evidence="2">Uncharacterized protein</fullName>
    </submittedName>
</protein>